<protein>
    <recommendedName>
        <fullName evidence="3">Prolactin-induced protein</fullName>
    </recommendedName>
</protein>
<accession>A0ABQ0EVC5</accession>
<reference evidence="4 5" key="1">
    <citation type="submission" date="2024-08" db="EMBL/GenBank/DDBJ databases">
        <title>The draft genome of Apodemus speciosus.</title>
        <authorList>
            <person name="Nabeshima K."/>
            <person name="Suzuki S."/>
            <person name="Onuma M."/>
        </authorList>
    </citation>
    <scope>NUCLEOTIDE SEQUENCE [LARGE SCALE GENOMIC DNA]</scope>
    <source>
        <strain evidence="4">IB14-021</strain>
    </source>
</reference>
<comment type="subunit">
    <text evidence="2">Monomer. Interacts with AZGP1.</text>
</comment>
<dbReference type="Gene3D" id="2.60.40.10">
    <property type="entry name" value="Immunoglobulins"/>
    <property type="match status" value="1"/>
</dbReference>
<evidence type="ECO:0000313" key="4">
    <source>
        <dbReference type="EMBL" id="GAB1290741.1"/>
    </source>
</evidence>
<evidence type="ECO:0000256" key="2">
    <source>
        <dbReference type="ARBA" id="ARBA00025932"/>
    </source>
</evidence>
<name>A0ABQ0EVC5_APOSI</name>
<sequence>MNGSLSLNRRLFQTNKTNEVIVELTVTNNVNKCLGIEISTEDNRNIKYLSTPESPVACVCTVAKFFWKVLVSEIWLP</sequence>
<organism evidence="4 5">
    <name type="scientific">Apodemus speciosus</name>
    <name type="common">Large Japanese field mouse</name>
    <dbReference type="NCBI Taxonomy" id="105296"/>
    <lineage>
        <taxon>Eukaryota</taxon>
        <taxon>Metazoa</taxon>
        <taxon>Chordata</taxon>
        <taxon>Craniata</taxon>
        <taxon>Vertebrata</taxon>
        <taxon>Euteleostomi</taxon>
        <taxon>Mammalia</taxon>
        <taxon>Eutheria</taxon>
        <taxon>Euarchontoglires</taxon>
        <taxon>Glires</taxon>
        <taxon>Rodentia</taxon>
        <taxon>Myomorpha</taxon>
        <taxon>Muroidea</taxon>
        <taxon>Muridae</taxon>
        <taxon>Murinae</taxon>
        <taxon>Apodemus</taxon>
    </lineage>
</organism>
<evidence type="ECO:0000256" key="1">
    <source>
        <dbReference type="ARBA" id="ARBA00006819"/>
    </source>
</evidence>
<gene>
    <name evidence="4" type="ORF">APTSU1_000597100</name>
</gene>
<dbReference type="InterPro" id="IPR013783">
    <property type="entry name" value="Ig-like_fold"/>
</dbReference>
<dbReference type="Pfam" id="PF05326">
    <property type="entry name" value="SVA"/>
    <property type="match status" value="1"/>
</dbReference>
<evidence type="ECO:0000313" key="5">
    <source>
        <dbReference type="Proteomes" id="UP001623349"/>
    </source>
</evidence>
<dbReference type="InterPro" id="IPR007990">
    <property type="entry name" value="PIP"/>
</dbReference>
<dbReference type="InterPro" id="IPR014756">
    <property type="entry name" value="Ig_E-set"/>
</dbReference>
<dbReference type="PANTHER" id="PTHR15096:SF10">
    <property type="entry name" value="PROLACTIN-INDUCED PROTEIN"/>
    <property type="match status" value="1"/>
</dbReference>
<dbReference type="SUPFAM" id="SSF81296">
    <property type="entry name" value="E set domains"/>
    <property type="match status" value="1"/>
</dbReference>
<dbReference type="EMBL" id="BAAFST010000006">
    <property type="protein sequence ID" value="GAB1290741.1"/>
    <property type="molecule type" value="Genomic_DNA"/>
</dbReference>
<comment type="similarity">
    <text evidence="1">Belongs to the PIP family.</text>
</comment>
<proteinExistence type="inferred from homology"/>
<dbReference type="Proteomes" id="UP001623349">
    <property type="component" value="Unassembled WGS sequence"/>
</dbReference>
<comment type="caution">
    <text evidence="4">The sequence shown here is derived from an EMBL/GenBank/DDBJ whole genome shotgun (WGS) entry which is preliminary data.</text>
</comment>
<keyword evidence="5" id="KW-1185">Reference proteome</keyword>
<evidence type="ECO:0000256" key="3">
    <source>
        <dbReference type="ARBA" id="ARBA00032342"/>
    </source>
</evidence>
<dbReference type="PANTHER" id="PTHR15096">
    <property type="entry name" value="PROLACTIN-INDUCIBLE PROTEIN/SEMINAL VESICLE ANTIGEN"/>
    <property type="match status" value="1"/>
</dbReference>